<dbReference type="AlphaFoldDB" id="A0A4S4KCL9"/>
<protein>
    <submittedName>
        <fullName evidence="1">Uncharacterized protein</fullName>
    </submittedName>
</protein>
<dbReference type="EMBL" id="SGPJ01000323">
    <property type="protein sequence ID" value="THG95420.1"/>
    <property type="molecule type" value="Genomic_DNA"/>
</dbReference>
<organism evidence="1 2">
    <name type="scientific">Hermanssonia centrifuga</name>
    <dbReference type="NCBI Taxonomy" id="98765"/>
    <lineage>
        <taxon>Eukaryota</taxon>
        <taxon>Fungi</taxon>
        <taxon>Dikarya</taxon>
        <taxon>Basidiomycota</taxon>
        <taxon>Agaricomycotina</taxon>
        <taxon>Agaricomycetes</taxon>
        <taxon>Polyporales</taxon>
        <taxon>Meruliaceae</taxon>
        <taxon>Hermanssonia</taxon>
    </lineage>
</organism>
<reference evidence="1 2" key="1">
    <citation type="submission" date="2019-02" db="EMBL/GenBank/DDBJ databases">
        <title>Genome sequencing of the rare red list fungi Phlebia centrifuga.</title>
        <authorList>
            <person name="Buettner E."/>
            <person name="Kellner H."/>
        </authorList>
    </citation>
    <scope>NUCLEOTIDE SEQUENCE [LARGE SCALE GENOMIC DNA]</scope>
    <source>
        <strain evidence="1 2">DSM 108282</strain>
    </source>
</reference>
<proteinExistence type="predicted"/>
<gene>
    <name evidence="1" type="ORF">EW026_g6228</name>
</gene>
<name>A0A4S4KCL9_9APHY</name>
<comment type="caution">
    <text evidence="1">The sequence shown here is derived from an EMBL/GenBank/DDBJ whole genome shotgun (WGS) entry which is preliminary data.</text>
</comment>
<evidence type="ECO:0000313" key="2">
    <source>
        <dbReference type="Proteomes" id="UP000309038"/>
    </source>
</evidence>
<evidence type="ECO:0000313" key="1">
    <source>
        <dbReference type="EMBL" id="THG95420.1"/>
    </source>
</evidence>
<sequence>MEAAKTSRDKYRKYCSSLVPTPALNAIGARFPPELLARLMQSVPPRHCQMKKDSHDLGRLALACRYWAAHFQPVIFEEINLSSSNHVYELLSLMDSPLSRIAGYIKRLRLSQKRRNASPWLHLVSLKLVPKLSLESREPIWLSFRDAAVTPGLRSIHDGLPRAHPSFSAQISRVTLDKIALNSLAGLVHLVDEMPSMQAFECYVLTWPDQVLLPRRRRIPPRLSNVYMIDCTDNSACVDILTGTRRKGRGEETTSLDFGLDREQQAIVSKILRAFMHGIHLCGITLDNVPGARYNKITGDRGNRPGAQLSFILPTITPQIEVIAIDIQRYTTDRQGSSINDWKRLNNVCEHLPPLLQKLVVGFISQEDMSIFIHQVANSKLDNLRKAGKLMYAVSRKTKSSFEWLRASPDSEELTETGLSQEDLWKV</sequence>
<accession>A0A4S4KCL9</accession>
<keyword evidence="2" id="KW-1185">Reference proteome</keyword>
<dbReference type="Proteomes" id="UP000309038">
    <property type="component" value="Unassembled WGS sequence"/>
</dbReference>